<feature type="domain" description="SprT-like" evidence="1">
    <location>
        <begin position="52"/>
        <end position="170"/>
    </location>
</feature>
<comment type="caution">
    <text evidence="2">The sequence shown here is derived from an EMBL/GenBank/DDBJ whole genome shotgun (WGS) entry which is preliminary data.</text>
</comment>
<proteinExistence type="predicted"/>
<gene>
    <name evidence="2" type="ORF">SDC9_91851</name>
</gene>
<dbReference type="InterPro" id="IPR006640">
    <property type="entry name" value="SprT-like_domain"/>
</dbReference>
<evidence type="ECO:0000313" key="2">
    <source>
        <dbReference type="EMBL" id="MPM45165.1"/>
    </source>
</evidence>
<dbReference type="GO" id="GO:0006950">
    <property type="term" value="P:response to stress"/>
    <property type="evidence" value="ECO:0007669"/>
    <property type="project" value="UniProtKB-ARBA"/>
</dbReference>
<dbReference type="EMBL" id="VSSQ01010764">
    <property type="protein sequence ID" value="MPM45165.1"/>
    <property type="molecule type" value="Genomic_DNA"/>
</dbReference>
<evidence type="ECO:0000259" key="1">
    <source>
        <dbReference type="Pfam" id="PF10263"/>
    </source>
</evidence>
<reference evidence="2" key="1">
    <citation type="submission" date="2019-08" db="EMBL/GenBank/DDBJ databases">
        <authorList>
            <person name="Kucharzyk K."/>
            <person name="Murdoch R.W."/>
            <person name="Higgins S."/>
            <person name="Loffler F."/>
        </authorList>
    </citation>
    <scope>NUCLEOTIDE SEQUENCE</scope>
</reference>
<sequence>MIKWEVKTERYILNARNLIKNEFLKLLENNKNSFIINSLDEKSIKLSDSFIEKLFYLYDDSFFRGQLGKFIGDKIKFSISKRMTSAGGKTIYSKTVQGFNYEIRISLPVLNNFYLTNSEKRVSGLVVLDPIEALMIIMEHEICHVIEFNNYGQSNCKAYRFKKISREIFNHKGIYHEIPSRKSLSKENKSINISVGDKVKFSYKDKTYEGLVFNITKRATVMVLDSKGQYKDKKGNRYGKWYVPLSNLRK</sequence>
<organism evidence="2">
    <name type="scientific">bioreactor metagenome</name>
    <dbReference type="NCBI Taxonomy" id="1076179"/>
    <lineage>
        <taxon>unclassified sequences</taxon>
        <taxon>metagenomes</taxon>
        <taxon>ecological metagenomes</taxon>
    </lineage>
</organism>
<protein>
    <recommendedName>
        <fullName evidence="1">SprT-like domain-containing protein</fullName>
    </recommendedName>
</protein>
<accession>A0A644ZW54</accession>
<dbReference type="AlphaFoldDB" id="A0A644ZW54"/>
<name>A0A644ZW54_9ZZZZ</name>
<dbReference type="Pfam" id="PF10263">
    <property type="entry name" value="SprT-like"/>
    <property type="match status" value="1"/>
</dbReference>